<comment type="catalytic activity">
    <reaction evidence="8">
        <text>a 2,3-saturated acyl-[ACP] + NAD(+) = a (2E)-enoyl-[ACP] + NADH + H(+)</text>
        <dbReference type="Rhea" id="RHEA:10240"/>
        <dbReference type="Rhea" id="RHEA-COMP:9925"/>
        <dbReference type="Rhea" id="RHEA-COMP:9926"/>
        <dbReference type="ChEBI" id="CHEBI:15378"/>
        <dbReference type="ChEBI" id="CHEBI:57540"/>
        <dbReference type="ChEBI" id="CHEBI:57945"/>
        <dbReference type="ChEBI" id="CHEBI:78784"/>
        <dbReference type="ChEBI" id="CHEBI:78785"/>
        <dbReference type="EC" id="1.3.1.9"/>
    </reaction>
</comment>
<keyword evidence="10" id="KW-1185">Reference proteome</keyword>
<dbReference type="InterPro" id="IPR002347">
    <property type="entry name" value="SDR_fam"/>
</dbReference>
<dbReference type="NCBIfam" id="NF005717">
    <property type="entry name" value="PRK07533.1"/>
    <property type="match status" value="1"/>
</dbReference>
<dbReference type="InterPro" id="IPR036291">
    <property type="entry name" value="NAD(P)-bd_dom_sf"/>
</dbReference>
<comment type="similarity">
    <text evidence="2 8">Belongs to the short-chain dehydrogenases/reductases (SDR) family. FabI subfamily.</text>
</comment>
<evidence type="ECO:0000256" key="8">
    <source>
        <dbReference type="PIRNR" id="PIRNR000094"/>
    </source>
</evidence>
<keyword evidence="4" id="KW-0276">Fatty acid metabolism</keyword>
<dbReference type="CDD" id="cd05372">
    <property type="entry name" value="ENR_SDR"/>
    <property type="match status" value="1"/>
</dbReference>
<keyword evidence="3 8" id="KW-0444">Lipid biosynthesis</keyword>
<dbReference type="InterPro" id="IPR014358">
    <property type="entry name" value="Enoyl-ACP_Rdtase_NADH"/>
</dbReference>
<evidence type="ECO:0000256" key="2">
    <source>
        <dbReference type="ARBA" id="ARBA00009233"/>
    </source>
</evidence>
<comment type="caution">
    <text evidence="9">The sequence shown here is derived from an EMBL/GenBank/DDBJ whole genome shotgun (WGS) entry which is preliminary data.</text>
</comment>
<evidence type="ECO:0000313" key="10">
    <source>
        <dbReference type="Proteomes" id="UP001168613"/>
    </source>
</evidence>
<evidence type="ECO:0000256" key="7">
    <source>
        <dbReference type="ARBA" id="ARBA00023160"/>
    </source>
</evidence>
<dbReference type="PRINTS" id="PR00081">
    <property type="entry name" value="GDHRDH"/>
</dbReference>
<evidence type="ECO:0000256" key="5">
    <source>
        <dbReference type="ARBA" id="ARBA00023002"/>
    </source>
</evidence>
<reference evidence="9" key="1">
    <citation type="submission" date="2021-11" db="EMBL/GenBank/DDBJ databases">
        <title>Draft genome sequence of Alcaligenes endophyticus type strain CCUG 75668T.</title>
        <authorList>
            <person name="Salva-Serra F."/>
            <person name="Duran R.E."/>
            <person name="Seeger M."/>
            <person name="Moore E.R.B."/>
            <person name="Jaen-Luchoro D."/>
        </authorList>
    </citation>
    <scope>NUCLEOTIDE SEQUENCE</scope>
    <source>
        <strain evidence="9">CCUG 75668</strain>
    </source>
</reference>
<dbReference type="SUPFAM" id="SSF51735">
    <property type="entry name" value="NAD(P)-binding Rossmann-fold domains"/>
    <property type="match status" value="1"/>
</dbReference>
<dbReference type="Pfam" id="PF13561">
    <property type="entry name" value="adh_short_C2"/>
    <property type="match status" value="1"/>
</dbReference>
<dbReference type="Proteomes" id="UP001168613">
    <property type="component" value="Unassembled WGS sequence"/>
</dbReference>
<dbReference type="RefSeq" id="WP_266125006.1">
    <property type="nucleotide sequence ID" value="NZ_JAJHNU010000001.1"/>
</dbReference>
<dbReference type="Gene3D" id="1.10.8.400">
    <property type="entry name" value="Enoyl acyl carrier protein reductase"/>
    <property type="match status" value="1"/>
</dbReference>
<dbReference type="EMBL" id="JAJHNU010000001">
    <property type="protein sequence ID" value="MDN4120996.1"/>
    <property type="molecule type" value="Genomic_DNA"/>
</dbReference>
<evidence type="ECO:0000313" key="9">
    <source>
        <dbReference type="EMBL" id="MDN4120996.1"/>
    </source>
</evidence>
<keyword evidence="8" id="KW-0520">NAD</keyword>
<comment type="pathway">
    <text evidence="1">Lipid metabolism; fatty acid biosynthesis.</text>
</comment>
<proteinExistence type="inferred from homology"/>
<sequence length="254" mass="26788">MCTLEGKKGLILGIANEQSIAWPCAQAMQAAGALLGATWQTEKSRTYVEPLLDALGVDLRMPLDVSDDAQLEAVFDAVAQRWGRLDFLIHSIAYAPKDDLHGKVLDSSREGFALAMDISCHSFIRAARLAAPLMSQGGSLVAMSYLGSERVVPNYGLMGPVKAALESAVRYLAAELGPVGIRVNAISPGAIETRAASGINHFDALVTDYAERSPMVGALTANDVAPLCVFLASDGARAMTGATLYVDGGYNIVT</sequence>
<dbReference type="PANTHER" id="PTHR43159:SF2">
    <property type="entry name" value="ENOYL-[ACYL-CARRIER-PROTEIN] REDUCTASE [NADH], CHLOROPLASTIC"/>
    <property type="match status" value="1"/>
</dbReference>
<name>A0ABT8EI90_9BURK</name>
<evidence type="ECO:0000256" key="6">
    <source>
        <dbReference type="ARBA" id="ARBA00023098"/>
    </source>
</evidence>
<keyword evidence="7 8" id="KW-0275">Fatty acid biosynthesis</keyword>
<dbReference type="PIRSF" id="PIRSF000094">
    <property type="entry name" value="Enoyl-ACP_rdct"/>
    <property type="match status" value="1"/>
</dbReference>
<evidence type="ECO:0000256" key="3">
    <source>
        <dbReference type="ARBA" id="ARBA00022516"/>
    </source>
</evidence>
<dbReference type="PANTHER" id="PTHR43159">
    <property type="entry name" value="ENOYL-[ACYL-CARRIER-PROTEIN] REDUCTASE"/>
    <property type="match status" value="1"/>
</dbReference>
<keyword evidence="5 8" id="KW-0560">Oxidoreductase</keyword>
<keyword evidence="6" id="KW-0443">Lipid metabolism</keyword>
<protein>
    <recommendedName>
        <fullName evidence="8">Enoyl-[acyl-carrier-protein] reductase [NADH]</fullName>
        <ecNumber evidence="8">1.3.1.9</ecNumber>
    </recommendedName>
</protein>
<accession>A0ABT8EI90</accession>
<evidence type="ECO:0000256" key="1">
    <source>
        <dbReference type="ARBA" id="ARBA00005194"/>
    </source>
</evidence>
<gene>
    <name evidence="9" type="primary">fabI</name>
    <name evidence="9" type="ORF">LMS43_06825</name>
</gene>
<dbReference type="EC" id="1.3.1.9" evidence="8"/>
<organism evidence="9 10">
    <name type="scientific">Alcaligenes endophyticus</name>
    <dbReference type="NCBI Taxonomy" id="1929088"/>
    <lineage>
        <taxon>Bacteria</taxon>
        <taxon>Pseudomonadati</taxon>
        <taxon>Pseudomonadota</taxon>
        <taxon>Betaproteobacteria</taxon>
        <taxon>Burkholderiales</taxon>
        <taxon>Alcaligenaceae</taxon>
        <taxon>Alcaligenes</taxon>
    </lineage>
</organism>
<evidence type="ECO:0000256" key="4">
    <source>
        <dbReference type="ARBA" id="ARBA00022832"/>
    </source>
</evidence>
<dbReference type="Gene3D" id="3.40.50.720">
    <property type="entry name" value="NAD(P)-binding Rossmann-like Domain"/>
    <property type="match status" value="1"/>
</dbReference>